<feature type="region of interest" description="Disordered" evidence="1">
    <location>
        <begin position="149"/>
        <end position="196"/>
    </location>
</feature>
<evidence type="ECO:0000313" key="3">
    <source>
        <dbReference type="Proteomes" id="UP000007305"/>
    </source>
</evidence>
<dbReference type="AlphaFoldDB" id="A0A804P000"/>
<dbReference type="InterPro" id="IPR044714">
    <property type="entry name" value="AtSIBP1-like"/>
</dbReference>
<feature type="compositionally biased region" description="Gly residues" evidence="1">
    <location>
        <begin position="183"/>
        <end position="192"/>
    </location>
</feature>
<evidence type="ECO:0000256" key="1">
    <source>
        <dbReference type="SAM" id="MobiDB-lite"/>
    </source>
</evidence>
<feature type="compositionally biased region" description="Low complexity" evidence="1">
    <location>
        <begin position="275"/>
        <end position="289"/>
    </location>
</feature>
<keyword evidence="3" id="KW-1185">Reference proteome</keyword>
<organism evidence="2 3">
    <name type="scientific">Zea mays</name>
    <name type="common">Maize</name>
    <dbReference type="NCBI Taxonomy" id="4577"/>
    <lineage>
        <taxon>Eukaryota</taxon>
        <taxon>Viridiplantae</taxon>
        <taxon>Streptophyta</taxon>
        <taxon>Embryophyta</taxon>
        <taxon>Tracheophyta</taxon>
        <taxon>Spermatophyta</taxon>
        <taxon>Magnoliopsida</taxon>
        <taxon>Liliopsida</taxon>
        <taxon>Poales</taxon>
        <taxon>Poaceae</taxon>
        <taxon>PACMAD clade</taxon>
        <taxon>Panicoideae</taxon>
        <taxon>Andropogonodae</taxon>
        <taxon>Andropogoneae</taxon>
        <taxon>Tripsacinae</taxon>
        <taxon>Zea</taxon>
    </lineage>
</organism>
<feature type="compositionally biased region" description="Basic and acidic residues" evidence="1">
    <location>
        <begin position="290"/>
        <end position="305"/>
    </location>
</feature>
<protein>
    <recommendedName>
        <fullName evidence="4">BTB/POZ domain-containing protein</fullName>
    </recommendedName>
</protein>
<reference evidence="3" key="1">
    <citation type="journal article" date="2009" name="Science">
        <title>The B73 maize genome: complexity, diversity, and dynamics.</title>
        <authorList>
            <person name="Schnable P.S."/>
            <person name="Ware D."/>
            <person name="Fulton R.S."/>
            <person name="Stein J.C."/>
            <person name="Wei F."/>
            <person name="Pasternak S."/>
            <person name="Liang C."/>
            <person name="Zhang J."/>
            <person name="Fulton L."/>
            <person name="Graves T.A."/>
            <person name="Minx P."/>
            <person name="Reily A.D."/>
            <person name="Courtney L."/>
            <person name="Kruchowski S.S."/>
            <person name="Tomlinson C."/>
            <person name="Strong C."/>
            <person name="Delehaunty K."/>
            <person name="Fronick C."/>
            <person name="Courtney B."/>
            <person name="Rock S.M."/>
            <person name="Belter E."/>
            <person name="Du F."/>
            <person name="Kim K."/>
            <person name="Abbott R.M."/>
            <person name="Cotton M."/>
            <person name="Levy A."/>
            <person name="Marchetto P."/>
            <person name="Ochoa K."/>
            <person name="Jackson S.M."/>
            <person name="Gillam B."/>
            <person name="Chen W."/>
            <person name="Yan L."/>
            <person name="Higginbotham J."/>
            <person name="Cardenas M."/>
            <person name="Waligorski J."/>
            <person name="Applebaum E."/>
            <person name="Phelps L."/>
            <person name="Falcone J."/>
            <person name="Kanchi K."/>
            <person name="Thane T."/>
            <person name="Scimone A."/>
            <person name="Thane N."/>
            <person name="Henke J."/>
            <person name="Wang T."/>
            <person name="Ruppert J."/>
            <person name="Shah N."/>
            <person name="Rotter K."/>
            <person name="Hodges J."/>
            <person name="Ingenthron E."/>
            <person name="Cordes M."/>
            <person name="Kohlberg S."/>
            <person name="Sgro J."/>
            <person name="Delgado B."/>
            <person name="Mead K."/>
            <person name="Chinwalla A."/>
            <person name="Leonard S."/>
            <person name="Crouse K."/>
            <person name="Collura K."/>
            <person name="Kudrna D."/>
            <person name="Currie J."/>
            <person name="He R."/>
            <person name="Angelova A."/>
            <person name="Rajasekar S."/>
            <person name="Mueller T."/>
            <person name="Lomeli R."/>
            <person name="Scara G."/>
            <person name="Ko A."/>
            <person name="Delaney K."/>
            <person name="Wissotski M."/>
            <person name="Lopez G."/>
            <person name="Campos D."/>
            <person name="Braidotti M."/>
            <person name="Ashley E."/>
            <person name="Golser W."/>
            <person name="Kim H."/>
            <person name="Lee S."/>
            <person name="Lin J."/>
            <person name="Dujmic Z."/>
            <person name="Kim W."/>
            <person name="Talag J."/>
            <person name="Zuccolo A."/>
            <person name="Fan C."/>
            <person name="Sebastian A."/>
            <person name="Kramer M."/>
            <person name="Spiegel L."/>
            <person name="Nascimento L."/>
            <person name="Zutavern T."/>
            <person name="Miller B."/>
            <person name="Ambroise C."/>
            <person name="Muller S."/>
            <person name="Spooner W."/>
            <person name="Narechania A."/>
            <person name="Ren L."/>
            <person name="Wei S."/>
            <person name="Kumari S."/>
            <person name="Faga B."/>
            <person name="Levy M.J."/>
            <person name="McMahan L."/>
            <person name="Van Buren P."/>
            <person name="Vaughn M.W."/>
            <person name="Ying K."/>
            <person name="Yeh C.-T."/>
            <person name="Emrich S.J."/>
            <person name="Jia Y."/>
            <person name="Kalyanaraman A."/>
            <person name="Hsia A.-P."/>
            <person name="Barbazuk W.B."/>
            <person name="Baucom R.S."/>
            <person name="Brutnell T.P."/>
            <person name="Carpita N.C."/>
            <person name="Chaparro C."/>
            <person name="Chia J.-M."/>
            <person name="Deragon J.-M."/>
            <person name="Estill J.C."/>
            <person name="Fu Y."/>
            <person name="Jeddeloh J.A."/>
            <person name="Han Y."/>
            <person name="Lee H."/>
            <person name="Li P."/>
            <person name="Lisch D.R."/>
            <person name="Liu S."/>
            <person name="Liu Z."/>
            <person name="Nagel D.H."/>
            <person name="McCann M.C."/>
            <person name="SanMiguel P."/>
            <person name="Myers A.M."/>
            <person name="Nettleton D."/>
            <person name="Nguyen J."/>
            <person name="Penning B.W."/>
            <person name="Ponnala L."/>
            <person name="Schneider K.L."/>
            <person name="Schwartz D.C."/>
            <person name="Sharma A."/>
            <person name="Soderlund C."/>
            <person name="Springer N.M."/>
            <person name="Sun Q."/>
            <person name="Wang H."/>
            <person name="Waterman M."/>
            <person name="Westerman R."/>
            <person name="Wolfgruber T.K."/>
            <person name="Yang L."/>
            <person name="Yu Y."/>
            <person name="Zhang L."/>
            <person name="Zhou S."/>
            <person name="Zhu Q."/>
            <person name="Bennetzen J.L."/>
            <person name="Dawe R.K."/>
            <person name="Jiang J."/>
            <person name="Jiang N."/>
            <person name="Presting G.G."/>
            <person name="Wessler S.R."/>
            <person name="Aluru S."/>
            <person name="Martienssen R.A."/>
            <person name="Clifton S.W."/>
            <person name="McCombie W.R."/>
            <person name="Wing R.A."/>
            <person name="Wilson R.K."/>
        </authorList>
    </citation>
    <scope>NUCLEOTIDE SEQUENCE [LARGE SCALE GENOMIC DNA]</scope>
    <source>
        <strain evidence="3">cv. B73</strain>
    </source>
</reference>
<feature type="compositionally biased region" description="Basic and acidic residues" evidence="1">
    <location>
        <begin position="172"/>
        <end position="182"/>
    </location>
</feature>
<reference evidence="2" key="2">
    <citation type="submission" date="2019-07" db="EMBL/GenBank/DDBJ databases">
        <authorList>
            <person name="Seetharam A."/>
            <person name="Woodhouse M."/>
            <person name="Cannon E."/>
        </authorList>
    </citation>
    <scope>NUCLEOTIDE SEQUENCE [LARGE SCALE GENOMIC DNA]</scope>
    <source>
        <strain evidence="2">cv. B73</strain>
    </source>
</reference>
<dbReference type="PANTHER" id="PTHR46672">
    <property type="entry name" value="OS08G0495500 PROTEIN-RELATED"/>
    <property type="match status" value="1"/>
</dbReference>
<evidence type="ECO:0000313" key="2">
    <source>
        <dbReference type="EnsemblPlants" id="Zm00001eb198850_P002"/>
    </source>
</evidence>
<dbReference type="PANTHER" id="PTHR46672:SF1">
    <property type="entry name" value="OS08G0103600 PROTEIN"/>
    <property type="match status" value="1"/>
</dbReference>
<feature type="region of interest" description="Disordered" evidence="1">
    <location>
        <begin position="264"/>
        <end position="305"/>
    </location>
</feature>
<proteinExistence type="predicted"/>
<name>A0A804P000_MAIZE</name>
<accession>A0A804P000</accession>
<dbReference type="Gramene" id="Zm00001eb198850_T002">
    <property type="protein sequence ID" value="Zm00001eb198850_P002"/>
    <property type="gene ID" value="Zm00001eb198850"/>
</dbReference>
<sequence>MSGGGPGGACGPDSRVETISRLAQWRIDTFGPCSYRRSDPFKLGIWNWYLSVEKSRSIVVRLFPEPGRVAKEQPPLARFLLRVSWAGPPRRSCVSPVHEHLLRTSDDFVWQVDAMSHGRFTIDVEFLDLRIATNNASYGIVIGVAKRRHGAEDREQERPGLPVAHAGGLHPRGRDHQHDGRGAEGAQGGAGGVLPRVQEHVRARPEGEGVVDGGHRRHVRGVVLGAAGLRVRDDRAGTVLEAPAAAAGGGGQVRDRRHQGLLRGEPAGGHRLGQRAGAAPRGVAVPAGAAEERVPHLPVRVREDL</sequence>
<evidence type="ECO:0008006" key="4">
    <source>
        <dbReference type="Google" id="ProtNLM"/>
    </source>
</evidence>
<gene>
    <name evidence="2" type="primary">LOC100217158</name>
</gene>
<dbReference type="Proteomes" id="UP000007305">
    <property type="component" value="Chromosome 4"/>
</dbReference>
<reference evidence="2" key="3">
    <citation type="submission" date="2021-05" db="UniProtKB">
        <authorList>
            <consortium name="EnsemblPlants"/>
        </authorList>
    </citation>
    <scope>IDENTIFICATION</scope>
    <source>
        <strain evidence="2">cv. B73</strain>
    </source>
</reference>
<dbReference type="EnsemblPlants" id="Zm00001eb198850_T002">
    <property type="protein sequence ID" value="Zm00001eb198850_P002"/>
    <property type="gene ID" value="Zm00001eb198850"/>
</dbReference>
<dbReference type="OrthoDB" id="6359816at2759"/>